<evidence type="ECO:0000256" key="6">
    <source>
        <dbReference type="HAMAP-Rule" id="MF_01974"/>
    </source>
</evidence>
<feature type="binding site" evidence="6">
    <location>
        <position position="233"/>
    </location>
    <ligand>
        <name>a divalent metal cation</name>
        <dbReference type="ChEBI" id="CHEBI:60240"/>
        <label>1</label>
    </ligand>
</feature>
<keyword evidence="3 6" id="KW-0645">Protease</keyword>
<dbReference type="PROSITE" id="PS00680">
    <property type="entry name" value="MAP_1"/>
    <property type="match status" value="1"/>
</dbReference>
<dbReference type="Pfam" id="PF00557">
    <property type="entry name" value="Peptidase_M24"/>
    <property type="match status" value="1"/>
</dbReference>
<gene>
    <name evidence="6" type="primary">map</name>
    <name evidence="9" type="ORF">EDD63_10737</name>
</gene>
<feature type="binding site" evidence="6">
    <location>
        <position position="169"/>
    </location>
    <ligand>
        <name>a divalent metal cation</name>
        <dbReference type="ChEBI" id="CHEBI:60240"/>
        <label>2</label>
        <note>catalytic</note>
    </ligand>
</feature>
<name>A0A4R8A3N1_9FIRM</name>
<dbReference type="PANTHER" id="PTHR43330">
    <property type="entry name" value="METHIONINE AMINOPEPTIDASE"/>
    <property type="match status" value="1"/>
</dbReference>
<evidence type="ECO:0000259" key="8">
    <source>
        <dbReference type="Pfam" id="PF00557"/>
    </source>
</evidence>
<evidence type="ECO:0000313" key="10">
    <source>
        <dbReference type="Proteomes" id="UP000294743"/>
    </source>
</evidence>
<dbReference type="OrthoDB" id="9802055at2"/>
<dbReference type="GO" id="GO:0070006">
    <property type="term" value="F:metalloaminopeptidase activity"/>
    <property type="evidence" value="ECO:0007669"/>
    <property type="project" value="UniProtKB-UniRule"/>
</dbReference>
<comment type="function">
    <text evidence="1 6">Removes the N-terminal methionine from nascent proteins. The N-terminal methionine is often cleaved when the second residue in the primary sequence is small and uncharged (Met-Ala-, Cys, Gly, Pro, Ser, Thr, or Val). Requires deformylation of the N(alpha)-formylated initiator methionine before it can be hydrolyzed.</text>
</comment>
<evidence type="ECO:0000256" key="4">
    <source>
        <dbReference type="ARBA" id="ARBA00022723"/>
    </source>
</evidence>
<dbReference type="EC" id="3.4.11.18" evidence="6 7"/>
<feature type="binding site" evidence="6">
    <location>
        <position position="202"/>
    </location>
    <ligand>
        <name>a divalent metal cation</name>
        <dbReference type="ChEBI" id="CHEBI:60240"/>
        <label>2</label>
        <note>catalytic</note>
    </ligand>
</feature>
<dbReference type="AlphaFoldDB" id="A0A4R8A3N1"/>
<dbReference type="GO" id="GO:0004239">
    <property type="term" value="F:initiator methionyl aminopeptidase activity"/>
    <property type="evidence" value="ECO:0007669"/>
    <property type="project" value="UniProtKB-UniRule"/>
</dbReference>
<evidence type="ECO:0000313" key="9">
    <source>
        <dbReference type="EMBL" id="TDW24885.1"/>
    </source>
</evidence>
<dbReference type="HAMAP" id="MF_01974">
    <property type="entry name" value="MetAP_1"/>
    <property type="match status" value="1"/>
</dbReference>
<feature type="domain" description="Peptidase M24" evidence="8">
    <location>
        <begin position="12"/>
        <end position="239"/>
    </location>
</feature>
<dbReference type="NCBIfam" id="TIGR00500">
    <property type="entry name" value="met_pdase_I"/>
    <property type="match status" value="1"/>
</dbReference>
<evidence type="ECO:0000256" key="1">
    <source>
        <dbReference type="ARBA" id="ARBA00002521"/>
    </source>
</evidence>
<protein>
    <recommendedName>
        <fullName evidence="6 7">Methionine aminopeptidase</fullName>
        <shortName evidence="6">MAP</shortName>
        <shortName evidence="6">MetAP</shortName>
        <ecNumber evidence="6 7">3.4.11.18</ecNumber>
    </recommendedName>
    <alternativeName>
        <fullName evidence="6">Peptidase M</fullName>
    </alternativeName>
</protein>
<dbReference type="RefSeq" id="WP_134168461.1">
    <property type="nucleotide sequence ID" value="NZ_SODD01000007.1"/>
</dbReference>
<comment type="subunit">
    <text evidence="6">Monomer.</text>
</comment>
<dbReference type="InterPro" id="IPR001714">
    <property type="entry name" value="Pept_M24_MAP"/>
</dbReference>
<dbReference type="PRINTS" id="PR00599">
    <property type="entry name" value="MAPEPTIDASE"/>
</dbReference>
<accession>A0A4R8A3N1</accession>
<proteinExistence type="inferred from homology"/>
<organism evidence="9 10">
    <name type="scientific">Breznakia blatticola</name>
    <dbReference type="NCBI Taxonomy" id="1754012"/>
    <lineage>
        <taxon>Bacteria</taxon>
        <taxon>Bacillati</taxon>
        <taxon>Bacillota</taxon>
        <taxon>Erysipelotrichia</taxon>
        <taxon>Erysipelotrichales</taxon>
        <taxon>Erysipelotrichaceae</taxon>
        <taxon>Breznakia</taxon>
    </lineage>
</organism>
<dbReference type="GO" id="GO:0006508">
    <property type="term" value="P:proteolysis"/>
    <property type="evidence" value="ECO:0007669"/>
    <property type="project" value="UniProtKB-KW"/>
</dbReference>
<dbReference type="GO" id="GO:0046872">
    <property type="term" value="F:metal ion binding"/>
    <property type="evidence" value="ECO:0007669"/>
    <property type="project" value="UniProtKB-UniRule"/>
</dbReference>
<feature type="binding site" evidence="6">
    <location>
        <position position="176"/>
    </location>
    <ligand>
        <name>substrate</name>
    </ligand>
</feature>
<feature type="binding site" evidence="6">
    <location>
        <position position="106"/>
    </location>
    <ligand>
        <name>a divalent metal cation</name>
        <dbReference type="ChEBI" id="CHEBI:60240"/>
        <label>2</label>
        <note>catalytic</note>
    </ligand>
</feature>
<dbReference type="PANTHER" id="PTHR43330:SF27">
    <property type="entry name" value="METHIONINE AMINOPEPTIDASE"/>
    <property type="match status" value="1"/>
</dbReference>
<comment type="similarity">
    <text evidence="6">Belongs to the peptidase M24A family. Methionine aminopeptidase type 1 subfamily.</text>
</comment>
<keyword evidence="2 6" id="KW-0031">Aminopeptidase</keyword>
<dbReference type="Proteomes" id="UP000294743">
    <property type="component" value="Unassembled WGS sequence"/>
</dbReference>
<sequence>MITTKSPREIDLMRKAGHIVALAHKRAKEVIRPGLNTLELDRACEKVILDQGATPSFKGLYGFPNACCISVNEVLVHGIPNKHTVLKEGDIVSVDIGACYKGYHGDSAWSYPVGQISEEAQRLLDVTEESLYKGLEKANAQYRLGDISHAIEEYVVEHGYSVPKDYTGHGIGSDVHEDPSVPNFGKAGSGIRLRAGMCLAIEPMVQAGKPQTKTLSDDWTVVSRDGSLTAHFEHTVVIGEDSCEILTKLQSEED</sequence>
<dbReference type="InterPro" id="IPR000994">
    <property type="entry name" value="Pept_M24"/>
</dbReference>
<dbReference type="CDD" id="cd01086">
    <property type="entry name" value="MetAP1"/>
    <property type="match status" value="1"/>
</dbReference>
<feature type="binding site" evidence="6">
    <location>
        <position position="106"/>
    </location>
    <ligand>
        <name>a divalent metal cation</name>
        <dbReference type="ChEBI" id="CHEBI:60240"/>
        <label>1</label>
    </ligand>
</feature>
<evidence type="ECO:0000256" key="5">
    <source>
        <dbReference type="ARBA" id="ARBA00022801"/>
    </source>
</evidence>
<feature type="binding site" evidence="6">
    <location>
        <position position="77"/>
    </location>
    <ligand>
        <name>substrate</name>
    </ligand>
</feature>
<dbReference type="InterPro" id="IPR002467">
    <property type="entry name" value="Pept_M24A_MAP1"/>
</dbReference>
<reference evidence="9 10" key="1">
    <citation type="submission" date="2019-03" db="EMBL/GenBank/DDBJ databases">
        <title>Genomic Encyclopedia of Type Strains, Phase IV (KMG-IV): sequencing the most valuable type-strain genomes for metagenomic binning, comparative biology and taxonomic classification.</title>
        <authorList>
            <person name="Goeker M."/>
        </authorList>
    </citation>
    <scope>NUCLEOTIDE SEQUENCE [LARGE SCALE GENOMIC DNA]</scope>
    <source>
        <strain evidence="9 10">DSM 28867</strain>
    </source>
</reference>
<dbReference type="Gene3D" id="3.90.230.10">
    <property type="entry name" value="Creatinase/methionine aminopeptidase superfamily"/>
    <property type="match status" value="1"/>
</dbReference>
<comment type="cofactor">
    <cofactor evidence="6">
        <name>Co(2+)</name>
        <dbReference type="ChEBI" id="CHEBI:48828"/>
    </cofactor>
    <cofactor evidence="6">
        <name>Zn(2+)</name>
        <dbReference type="ChEBI" id="CHEBI:29105"/>
    </cofactor>
    <cofactor evidence="6">
        <name>Mn(2+)</name>
        <dbReference type="ChEBI" id="CHEBI:29035"/>
    </cofactor>
    <cofactor evidence="6">
        <name>Fe(2+)</name>
        <dbReference type="ChEBI" id="CHEBI:29033"/>
    </cofactor>
    <text evidence="6">Binds 2 divalent metal cations per subunit. Has a high-affinity and a low affinity metal-binding site. The true nature of the physiological cofactor is under debate. The enzyme is active with cobalt, zinc, manganese or divalent iron ions. Most likely, methionine aminopeptidases function as mononuclear Fe(2+)-metalloproteases under physiological conditions, and the catalytically relevant metal-binding site has been assigned to the histidine-containing high-affinity site.</text>
</comment>
<feature type="binding site" evidence="6">
    <location>
        <position position="233"/>
    </location>
    <ligand>
        <name>a divalent metal cation</name>
        <dbReference type="ChEBI" id="CHEBI:60240"/>
        <label>2</label>
        <note>catalytic</note>
    </ligand>
</feature>
<evidence type="ECO:0000256" key="7">
    <source>
        <dbReference type="RuleBase" id="RU003653"/>
    </source>
</evidence>
<keyword evidence="10" id="KW-1185">Reference proteome</keyword>
<dbReference type="InterPro" id="IPR036005">
    <property type="entry name" value="Creatinase/aminopeptidase-like"/>
</dbReference>
<comment type="catalytic activity">
    <reaction evidence="6 7">
        <text>Release of N-terminal amino acids, preferentially methionine, from peptides and arylamides.</text>
        <dbReference type="EC" id="3.4.11.18"/>
    </reaction>
</comment>
<keyword evidence="4 6" id="KW-0479">Metal-binding</keyword>
<evidence type="ECO:0000256" key="2">
    <source>
        <dbReference type="ARBA" id="ARBA00022438"/>
    </source>
</evidence>
<evidence type="ECO:0000256" key="3">
    <source>
        <dbReference type="ARBA" id="ARBA00022670"/>
    </source>
</evidence>
<dbReference type="EMBL" id="SODD01000007">
    <property type="protein sequence ID" value="TDW24885.1"/>
    <property type="molecule type" value="Genomic_DNA"/>
</dbReference>
<dbReference type="SUPFAM" id="SSF55920">
    <property type="entry name" value="Creatinase/aminopeptidase"/>
    <property type="match status" value="1"/>
</dbReference>
<dbReference type="GO" id="GO:0005829">
    <property type="term" value="C:cytosol"/>
    <property type="evidence" value="ECO:0007669"/>
    <property type="project" value="TreeGrafter"/>
</dbReference>
<feature type="binding site" evidence="6">
    <location>
        <position position="95"/>
    </location>
    <ligand>
        <name>a divalent metal cation</name>
        <dbReference type="ChEBI" id="CHEBI:60240"/>
        <label>1</label>
    </ligand>
</feature>
<comment type="caution">
    <text evidence="9">The sequence shown here is derived from an EMBL/GenBank/DDBJ whole genome shotgun (WGS) entry which is preliminary data.</text>
</comment>
<keyword evidence="5 6" id="KW-0378">Hydrolase</keyword>